<reference evidence="1" key="1">
    <citation type="submission" date="2022-04" db="EMBL/GenBank/DDBJ databases">
        <title>Chromosome-scale genome assembly of Holotrichia oblita Faldermann.</title>
        <authorList>
            <person name="Rongchong L."/>
        </authorList>
    </citation>
    <scope>NUCLEOTIDE SEQUENCE</scope>
    <source>
        <strain evidence="1">81SQS9</strain>
    </source>
</reference>
<dbReference type="EMBL" id="CM043017">
    <property type="protein sequence ID" value="KAI4465435.1"/>
    <property type="molecule type" value="Genomic_DNA"/>
</dbReference>
<name>A0ACB9TF56_HOLOL</name>
<sequence length="368" mass="41497">MYNLAQRQGLPKVGETPDNVAANTYIFDRYKTFKENNIAFLSNTERTFQICNKFYTDALYNPSRAIHIKGGSSLLNKSDRTLYVPTDTPGPTAYNPQKIPKKKPLASNLPPPGKGKLYVCRPPRISNTAPSIPTRIDENGYHIDERGDLQKNSPDEYDTSLGPAFYHVHTDTSDRIGSYRGCQWSKRRAKRTTTDISKTPAPGTYNIETGFGKIDTRDEYVREMARLFSYIPRTLEANELKLLQEDLPGPGQYDTNISTLKGHKHTGIHPPPLVIASKRFGSAVSETPAANAYNLQDYPKRRRCSLLDVPFGSEAPRSTMRALYGPEKIAIADVYPKYERTLDFLDINLEFQNSILTRYSNNVKAFNA</sequence>
<evidence type="ECO:0000313" key="2">
    <source>
        <dbReference type="Proteomes" id="UP001056778"/>
    </source>
</evidence>
<accession>A0ACB9TF56</accession>
<proteinExistence type="predicted"/>
<organism evidence="1 2">
    <name type="scientific">Holotrichia oblita</name>
    <name type="common">Chafer beetle</name>
    <dbReference type="NCBI Taxonomy" id="644536"/>
    <lineage>
        <taxon>Eukaryota</taxon>
        <taxon>Metazoa</taxon>
        <taxon>Ecdysozoa</taxon>
        <taxon>Arthropoda</taxon>
        <taxon>Hexapoda</taxon>
        <taxon>Insecta</taxon>
        <taxon>Pterygota</taxon>
        <taxon>Neoptera</taxon>
        <taxon>Endopterygota</taxon>
        <taxon>Coleoptera</taxon>
        <taxon>Polyphaga</taxon>
        <taxon>Scarabaeiformia</taxon>
        <taxon>Scarabaeidae</taxon>
        <taxon>Melolonthinae</taxon>
        <taxon>Holotrichia</taxon>
    </lineage>
</organism>
<comment type="caution">
    <text evidence="1">The sequence shown here is derived from an EMBL/GenBank/DDBJ whole genome shotgun (WGS) entry which is preliminary data.</text>
</comment>
<protein>
    <submittedName>
        <fullName evidence="1">Shippo-1-related</fullName>
    </submittedName>
</protein>
<evidence type="ECO:0000313" key="1">
    <source>
        <dbReference type="EMBL" id="KAI4465435.1"/>
    </source>
</evidence>
<gene>
    <name evidence="1" type="ORF">MML48_3g00012621</name>
</gene>
<dbReference type="Proteomes" id="UP001056778">
    <property type="component" value="Chromosome 3"/>
</dbReference>
<keyword evidence="2" id="KW-1185">Reference proteome</keyword>